<sequence>GEVALSWADSFIRDLLTEEEKYQDVIKDLSTDAITATVRQLDRASEEYRTGYDILYNRAVSNTSFALVEVDEEVNEDASETSKDTGEANNEAYDETDWRLWDALNRLNQAQAEASKDVDEKIDRMKEDNEGFWGGIQGWLGEQFSFLDDALAPLAELTSAGLAYLFSIPAETFLRFLADILVPKER</sequence>
<organism evidence="1">
    <name type="scientific">marine sediment metagenome</name>
    <dbReference type="NCBI Taxonomy" id="412755"/>
    <lineage>
        <taxon>unclassified sequences</taxon>
        <taxon>metagenomes</taxon>
        <taxon>ecological metagenomes</taxon>
    </lineage>
</organism>
<accession>X1TMM5</accession>
<protein>
    <submittedName>
        <fullName evidence="1">Uncharacterized protein</fullName>
    </submittedName>
</protein>
<evidence type="ECO:0000313" key="1">
    <source>
        <dbReference type="EMBL" id="GAI92616.1"/>
    </source>
</evidence>
<gene>
    <name evidence="1" type="ORF">S12H4_38488</name>
</gene>
<reference evidence="1" key="1">
    <citation type="journal article" date="2014" name="Front. Microbiol.">
        <title>High frequency of phylogenetically diverse reductive dehalogenase-homologous genes in deep subseafloor sedimentary metagenomes.</title>
        <authorList>
            <person name="Kawai M."/>
            <person name="Futagami T."/>
            <person name="Toyoda A."/>
            <person name="Takaki Y."/>
            <person name="Nishi S."/>
            <person name="Hori S."/>
            <person name="Arai W."/>
            <person name="Tsubouchi T."/>
            <person name="Morono Y."/>
            <person name="Uchiyama I."/>
            <person name="Ito T."/>
            <person name="Fujiyama A."/>
            <person name="Inagaki F."/>
            <person name="Takami H."/>
        </authorList>
    </citation>
    <scope>NUCLEOTIDE SEQUENCE</scope>
    <source>
        <strain evidence="1">Expedition CK06-06</strain>
    </source>
</reference>
<proteinExistence type="predicted"/>
<dbReference type="AlphaFoldDB" id="X1TMM5"/>
<name>X1TMM5_9ZZZZ</name>
<feature type="non-terminal residue" evidence="1">
    <location>
        <position position="1"/>
    </location>
</feature>
<comment type="caution">
    <text evidence="1">The sequence shown here is derived from an EMBL/GenBank/DDBJ whole genome shotgun (WGS) entry which is preliminary data.</text>
</comment>
<dbReference type="EMBL" id="BARW01023172">
    <property type="protein sequence ID" value="GAI92616.1"/>
    <property type="molecule type" value="Genomic_DNA"/>
</dbReference>